<dbReference type="Proteomes" id="UP000320333">
    <property type="component" value="Unassembled WGS sequence"/>
</dbReference>
<feature type="compositionally biased region" description="Basic and acidic residues" evidence="3">
    <location>
        <begin position="61"/>
        <end position="79"/>
    </location>
</feature>
<dbReference type="EMBL" id="QEAP01000005">
    <property type="protein sequence ID" value="TPX78326.1"/>
    <property type="molecule type" value="Genomic_DNA"/>
</dbReference>
<feature type="domain" description="Asparagine synthetase" evidence="4">
    <location>
        <begin position="29"/>
        <end position="197"/>
    </location>
</feature>
<dbReference type="GO" id="GO:0005524">
    <property type="term" value="F:ATP binding"/>
    <property type="evidence" value="ECO:0007669"/>
    <property type="project" value="UniProtKB-KW"/>
</dbReference>
<proteinExistence type="predicted"/>
<keyword evidence="6" id="KW-1185">Reference proteome</keyword>
<dbReference type="InterPro" id="IPR014729">
    <property type="entry name" value="Rossmann-like_a/b/a_fold"/>
</dbReference>
<reference evidence="5 6" key="1">
    <citation type="journal article" date="2019" name="Sci. Rep.">
        <title>Comparative genomics of chytrid fungi reveal insights into the obligate biotrophic and pathogenic lifestyle of Synchytrium endobioticum.</title>
        <authorList>
            <person name="van de Vossenberg B.T.L.H."/>
            <person name="Warris S."/>
            <person name="Nguyen H.D.T."/>
            <person name="van Gent-Pelzer M.P.E."/>
            <person name="Joly D.L."/>
            <person name="van de Geest H.C."/>
            <person name="Bonants P.J.M."/>
            <person name="Smith D.S."/>
            <person name="Levesque C.A."/>
            <person name="van der Lee T.A.J."/>
        </authorList>
    </citation>
    <scope>NUCLEOTIDE SEQUENCE [LARGE SCALE GENOMIC DNA]</scope>
    <source>
        <strain evidence="5 6">CBS 675.73</strain>
    </source>
</reference>
<sequence>MDSLFLGSRFAPAVREGMLKALHESLSTVDADTCAILLSGGLDTSVIADAVQAARVERVERRKGVEEAEKAEGDTKQEKLQNSVTSQGFKHAITVCVSTATSQTDAPWIDLPYAEAIVRKHAPTIKHHVLAVENPMDDLMKGDILEFCVRTLQSFDPMDLRGGVAVAHAIKYAQANGFKTIVTGDAADELFAGYSFLISLSDVKMRKWIKRYVGNYSFSAVPLGEACGIKVIQPFIHPAVIEAALKCNKSDLVGPDPTDPSLQHGKYVLRAAFPEATSRWRKKVPLETGCNTTPLGAEFEAGADLEWLKAQKAEVYSTYGIDLWGGMEHLHYFRVFEKIFAERLEAKSVVETTTLKTEDSNDAPAEQFAFPTPNVSWKTKSPRFGSDPCIKCGFQLDRKEQYFCRTCGAWPARHGGVPQDTEEED</sequence>
<accession>A0A507FT51</accession>
<comment type="caution">
    <text evidence="5">The sequence shown here is derived from an EMBL/GenBank/DDBJ whole genome shotgun (WGS) entry which is preliminary data.</text>
</comment>
<keyword evidence="2" id="KW-0067">ATP-binding</keyword>
<dbReference type="STRING" id="246404.A0A507FT51"/>
<dbReference type="OrthoDB" id="409189at2759"/>
<protein>
    <recommendedName>
        <fullName evidence="4">Asparagine synthetase domain-containing protein</fullName>
    </recommendedName>
</protein>
<gene>
    <name evidence="5" type="ORF">CcCBS67573_g00408</name>
</gene>
<organism evidence="5 6">
    <name type="scientific">Chytriomyces confervae</name>
    <dbReference type="NCBI Taxonomy" id="246404"/>
    <lineage>
        <taxon>Eukaryota</taxon>
        <taxon>Fungi</taxon>
        <taxon>Fungi incertae sedis</taxon>
        <taxon>Chytridiomycota</taxon>
        <taxon>Chytridiomycota incertae sedis</taxon>
        <taxon>Chytridiomycetes</taxon>
        <taxon>Chytridiales</taxon>
        <taxon>Chytriomycetaceae</taxon>
        <taxon>Chytriomyces</taxon>
    </lineage>
</organism>
<dbReference type="Gene3D" id="3.40.50.620">
    <property type="entry name" value="HUPs"/>
    <property type="match status" value="1"/>
</dbReference>
<keyword evidence="1" id="KW-0547">Nucleotide-binding</keyword>
<dbReference type="InterPro" id="IPR001962">
    <property type="entry name" value="Asn_synthase"/>
</dbReference>
<name>A0A507FT51_9FUNG</name>
<dbReference type="GO" id="GO:0006529">
    <property type="term" value="P:asparagine biosynthetic process"/>
    <property type="evidence" value="ECO:0007669"/>
    <property type="project" value="InterPro"/>
</dbReference>
<dbReference type="SUPFAM" id="SSF52402">
    <property type="entry name" value="Adenine nucleotide alpha hydrolases-like"/>
    <property type="match status" value="1"/>
</dbReference>
<dbReference type="PANTHER" id="PTHR11772:SF46">
    <property type="entry name" value="ASPARAGINE SYNTHETASE DOMAIN-CONTAINING PROTEIN"/>
    <property type="match status" value="1"/>
</dbReference>
<dbReference type="Pfam" id="PF00733">
    <property type="entry name" value="Asn_synthase"/>
    <property type="match status" value="1"/>
</dbReference>
<evidence type="ECO:0000313" key="5">
    <source>
        <dbReference type="EMBL" id="TPX78326.1"/>
    </source>
</evidence>
<dbReference type="InterPro" id="IPR050795">
    <property type="entry name" value="Asn_Synthetase"/>
</dbReference>
<dbReference type="AlphaFoldDB" id="A0A507FT51"/>
<evidence type="ECO:0000313" key="6">
    <source>
        <dbReference type="Proteomes" id="UP000320333"/>
    </source>
</evidence>
<evidence type="ECO:0000256" key="3">
    <source>
        <dbReference type="SAM" id="MobiDB-lite"/>
    </source>
</evidence>
<evidence type="ECO:0000256" key="2">
    <source>
        <dbReference type="ARBA" id="ARBA00022840"/>
    </source>
</evidence>
<dbReference type="GO" id="GO:0004066">
    <property type="term" value="F:asparagine synthase (glutamine-hydrolyzing) activity"/>
    <property type="evidence" value="ECO:0007669"/>
    <property type="project" value="InterPro"/>
</dbReference>
<dbReference type="PANTHER" id="PTHR11772">
    <property type="entry name" value="ASPARAGINE SYNTHETASE"/>
    <property type="match status" value="1"/>
</dbReference>
<dbReference type="GO" id="GO:0005829">
    <property type="term" value="C:cytosol"/>
    <property type="evidence" value="ECO:0007669"/>
    <property type="project" value="TreeGrafter"/>
</dbReference>
<feature type="region of interest" description="Disordered" evidence="3">
    <location>
        <begin position="61"/>
        <end position="82"/>
    </location>
</feature>
<evidence type="ECO:0000256" key="1">
    <source>
        <dbReference type="ARBA" id="ARBA00022741"/>
    </source>
</evidence>
<evidence type="ECO:0000259" key="4">
    <source>
        <dbReference type="Pfam" id="PF00733"/>
    </source>
</evidence>
<dbReference type="CDD" id="cd01991">
    <property type="entry name" value="Asn_synthase_B_C"/>
    <property type="match status" value="1"/>
</dbReference>